<reference evidence="3" key="1">
    <citation type="submission" date="2023-03" db="EMBL/GenBank/DDBJ databases">
        <title>Actinoallomurus iriomotensis NBRC 103681.</title>
        <authorList>
            <person name="Ichikawa N."/>
            <person name="Sato H."/>
            <person name="Tonouchi N."/>
        </authorList>
    </citation>
    <scope>NUCLEOTIDE SEQUENCE</scope>
    <source>
        <strain evidence="3">NBRC 103681</strain>
    </source>
</reference>
<reference evidence="4" key="2">
    <citation type="submission" date="2023-03" db="EMBL/GenBank/DDBJ databases">
        <title>Actinoallomurus iriomotensis NBRC 103684.</title>
        <authorList>
            <person name="Ichikawa N."/>
            <person name="Sato H."/>
            <person name="Tonouchi N."/>
        </authorList>
    </citation>
    <scope>NUCLEOTIDE SEQUENCE</scope>
    <source>
        <strain evidence="4">NBRC 103684</strain>
    </source>
</reference>
<dbReference type="Pfam" id="PF13581">
    <property type="entry name" value="HATPase_c_2"/>
    <property type="match status" value="1"/>
</dbReference>
<feature type="domain" description="PPM-type phosphatase" evidence="2">
    <location>
        <begin position="146"/>
        <end position="360"/>
    </location>
</feature>
<dbReference type="InterPro" id="IPR052016">
    <property type="entry name" value="Bact_Sigma-Reg"/>
</dbReference>
<dbReference type="InterPro" id="IPR001932">
    <property type="entry name" value="PPM-type_phosphatase-like_dom"/>
</dbReference>
<dbReference type="Gene3D" id="3.30.565.10">
    <property type="entry name" value="Histidine kinase-like ATPase, C-terminal domain"/>
    <property type="match status" value="1"/>
</dbReference>
<organism evidence="3 6">
    <name type="scientific">Actinoallomurus iriomotensis</name>
    <dbReference type="NCBI Taxonomy" id="478107"/>
    <lineage>
        <taxon>Bacteria</taxon>
        <taxon>Bacillati</taxon>
        <taxon>Actinomycetota</taxon>
        <taxon>Actinomycetes</taxon>
        <taxon>Streptosporangiales</taxon>
        <taxon>Thermomonosporaceae</taxon>
        <taxon>Actinoallomurus</taxon>
    </lineage>
</organism>
<keyword evidence="1" id="KW-0378">Hydrolase</keyword>
<evidence type="ECO:0000256" key="1">
    <source>
        <dbReference type="ARBA" id="ARBA00022801"/>
    </source>
</evidence>
<evidence type="ECO:0000313" key="4">
    <source>
        <dbReference type="EMBL" id="GLY91366.1"/>
    </source>
</evidence>
<gene>
    <name evidence="3" type="ORF">Airi01_094810</name>
    <name evidence="4" type="ORF">Airi02_092950</name>
</gene>
<dbReference type="GO" id="GO:0016791">
    <property type="term" value="F:phosphatase activity"/>
    <property type="evidence" value="ECO:0007669"/>
    <property type="project" value="TreeGrafter"/>
</dbReference>
<dbReference type="Pfam" id="PF07228">
    <property type="entry name" value="SpoIIE"/>
    <property type="match status" value="1"/>
</dbReference>
<dbReference type="SMART" id="SM00331">
    <property type="entry name" value="PP2C_SIG"/>
    <property type="match status" value="1"/>
</dbReference>
<dbReference type="AlphaFoldDB" id="A0A9W6RSW1"/>
<dbReference type="Proteomes" id="UP001165135">
    <property type="component" value="Unassembled WGS sequence"/>
</dbReference>
<dbReference type="Proteomes" id="UP001165074">
    <property type="component" value="Unassembled WGS sequence"/>
</dbReference>
<dbReference type="PANTHER" id="PTHR43156">
    <property type="entry name" value="STAGE II SPORULATION PROTEIN E-RELATED"/>
    <property type="match status" value="1"/>
</dbReference>
<dbReference type="CDD" id="cd16936">
    <property type="entry name" value="HATPase_RsbW-like"/>
    <property type="match status" value="1"/>
</dbReference>
<dbReference type="EMBL" id="BSTJ01000018">
    <property type="protein sequence ID" value="GLY81214.1"/>
    <property type="molecule type" value="Genomic_DNA"/>
</dbReference>
<evidence type="ECO:0000313" key="3">
    <source>
        <dbReference type="EMBL" id="GLY81214.1"/>
    </source>
</evidence>
<dbReference type="EMBL" id="BSTK01000020">
    <property type="protein sequence ID" value="GLY91366.1"/>
    <property type="molecule type" value="Genomic_DNA"/>
</dbReference>
<dbReference type="RefSeq" id="WP_285582915.1">
    <property type="nucleotide sequence ID" value="NZ_BSTJ01000018.1"/>
</dbReference>
<dbReference type="InterPro" id="IPR003594">
    <property type="entry name" value="HATPase_dom"/>
</dbReference>
<dbReference type="Gene3D" id="3.60.40.10">
    <property type="entry name" value="PPM-type phosphatase domain"/>
    <property type="match status" value="1"/>
</dbReference>
<dbReference type="InterPro" id="IPR036457">
    <property type="entry name" value="PPM-type-like_dom_sf"/>
</dbReference>
<comment type="caution">
    <text evidence="3">The sequence shown here is derived from an EMBL/GenBank/DDBJ whole genome shotgun (WGS) entry which is preliminary data.</text>
</comment>
<accession>A0A9W6RSW1</accession>
<sequence>MHPIVRAAYPADRTAVAQARRFVRETLIGWGADDAIDDAVLLTSELATNAVIHARTPFEVVCRAACASVQIEVVDGDATHVLPAPGAGDDPDRVSGRGLLMPVMLAAEWGVSYAAGTKTVWFRLRTRAVPPPSETPAYALPRIPGVEHSLVRRPRDETYDGGLYDVFEAAPDRWRFALGGACGTGPEAAAVTGLARHGLRLLAAEGHGVADVVTRLNHAVVREGVHGRLMTLVHGELVRRRDAGVRVTLVSAGHPAPLRLSSSGEVTSVTAVQLSLGAVRDTRFEEHTVDLDPGDALLCVTEGSADGVVQGNGDTEPGPGAGTRADGLARLLAGRTDLSAETAAEHLSYAGDLAVLLLRVL</sequence>
<keyword evidence="5" id="KW-1185">Reference proteome</keyword>
<dbReference type="PANTHER" id="PTHR43156:SF2">
    <property type="entry name" value="STAGE II SPORULATION PROTEIN E"/>
    <property type="match status" value="1"/>
</dbReference>
<evidence type="ECO:0000313" key="6">
    <source>
        <dbReference type="Proteomes" id="UP001165135"/>
    </source>
</evidence>
<protein>
    <recommendedName>
        <fullName evidence="2">PPM-type phosphatase domain-containing protein</fullName>
    </recommendedName>
</protein>
<dbReference type="InterPro" id="IPR036890">
    <property type="entry name" value="HATPase_C_sf"/>
</dbReference>
<evidence type="ECO:0000313" key="5">
    <source>
        <dbReference type="Proteomes" id="UP001165074"/>
    </source>
</evidence>
<evidence type="ECO:0000259" key="2">
    <source>
        <dbReference type="SMART" id="SM00331"/>
    </source>
</evidence>
<proteinExistence type="predicted"/>
<name>A0A9W6RSW1_9ACTN</name>